<gene>
    <name evidence="1" type="ORF">FB460_2013</name>
</gene>
<dbReference type="OrthoDB" id="1637728at2"/>
<evidence type="ECO:0000313" key="1">
    <source>
        <dbReference type="EMBL" id="TQL58160.1"/>
    </source>
</evidence>
<evidence type="ECO:0008006" key="3">
    <source>
        <dbReference type="Google" id="ProtNLM"/>
    </source>
</evidence>
<organism evidence="1 2">
    <name type="scientific">Propioniferax innocua</name>
    <dbReference type="NCBI Taxonomy" id="1753"/>
    <lineage>
        <taxon>Bacteria</taxon>
        <taxon>Bacillati</taxon>
        <taxon>Actinomycetota</taxon>
        <taxon>Actinomycetes</taxon>
        <taxon>Propionibacteriales</taxon>
        <taxon>Propionibacteriaceae</taxon>
        <taxon>Propioniferax</taxon>
    </lineage>
</organism>
<dbReference type="Proteomes" id="UP000316196">
    <property type="component" value="Unassembled WGS sequence"/>
</dbReference>
<dbReference type="SUPFAM" id="SSF53335">
    <property type="entry name" value="S-adenosyl-L-methionine-dependent methyltransferases"/>
    <property type="match status" value="1"/>
</dbReference>
<dbReference type="RefSeq" id="WP_142093980.1">
    <property type="nucleotide sequence ID" value="NZ_BAAAMD010000002.1"/>
</dbReference>
<comment type="caution">
    <text evidence="1">The sequence shown here is derived from an EMBL/GenBank/DDBJ whole genome shotgun (WGS) entry which is preliminary data.</text>
</comment>
<evidence type="ECO:0000313" key="2">
    <source>
        <dbReference type="Proteomes" id="UP000316196"/>
    </source>
</evidence>
<reference evidence="1 2" key="1">
    <citation type="submission" date="2019-06" db="EMBL/GenBank/DDBJ databases">
        <title>Sequencing the genomes of 1000 actinobacteria strains.</title>
        <authorList>
            <person name="Klenk H.-P."/>
        </authorList>
    </citation>
    <scope>NUCLEOTIDE SEQUENCE [LARGE SCALE GENOMIC DNA]</scope>
    <source>
        <strain evidence="1 2">DSM 8251</strain>
    </source>
</reference>
<dbReference type="AlphaFoldDB" id="A0A542ZD29"/>
<dbReference type="InterPro" id="IPR029063">
    <property type="entry name" value="SAM-dependent_MTases_sf"/>
</dbReference>
<protein>
    <recommendedName>
        <fullName evidence="3">RNA methylase family UPF0020</fullName>
    </recommendedName>
</protein>
<keyword evidence="2" id="KW-1185">Reference proteome</keyword>
<accession>A0A542ZD29</accession>
<dbReference type="Gene3D" id="3.40.50.150">
    <property type="entry name" value="Vaccinia Virus protein VP39"/>
    <property type="match status" value="1"/>
</dbReference>
<sequence>MELLALTAPAANRVYAAGAGVLTSAELEILSGVPVEPVHIAGVEYLAFDADSTPELRAALARHSAFLALFARHDGLLDPLEVPAHGLFDDDLVTIPKYSGKTNEQFTRLLLNVTLAAVESPTGRRWTVLDPMCGRGTTLAHALIGGHDAAGVEIDTKSVEAMAAFWRTWLRRKRLKHTADVSPVRREGKSIGKRFDVEVRPSKDAAASHLTVFTGDTRQSAKLYGKRRFEAIVTDAPYGVIHGSQGRGRKQRTAADLLTESVPVWGSQLAPGGSLGISWNTLGMPREDLVAALTDAGLHVHDDGPWRRLAHRVDSSIHRDVVVGTRPAD</sequence>
<proteinExistence type="predicted"/>
<name>A0A542ZD29_9ACTN</name>
<dbReference type="EMBL" id="VFOR01000002">
    <property type="protein sequence ID" value="TQL58160.1"/>
    <property type="molecule type" value="Genomic_DNA"/>
</dbReference>